<feature type="compositionally biased region" description="Low complexity" evidence="2">
    <location>
        <begin position="138"/>
        <end position="149"/>
    </location>
</feature>
<reference evidence="5" key="1">
    <citation type="submission" date="2016-04" db="EMBL/GenBank/DDBJ databases">
        <title>Comparative genomics of biotechnologically important yeasts.</title>
        <authorList>
            <consortium name="DOE Joint Genome Institute"/>
            <person name="Riley R."/>
            <person name="Haridas S."/>
            <person name="Wolfe K.H."/>
            <person name="Lopes M.R."/>
            <person name="Hittinger C.T."/>
            <person name="Goker M."/>
            <person name="Salamov A."/>
            <person name="Wisecaver J."/>
            <person name="Long T.M."/>
            <person name="Aerts A.L."/>
            <person name="Barry K."/>
            <person name="Choi C."/>
            <person name="Clum A."/>
            <person name="Coughlan A.Y."/>
            <person name="Deshpande S."/>
            <person name="Douglass A.P."/>
            <person name="Hanson S.J."/>
            <person name="Klenk H.-P."/>
            <person name="Labutti K."/>
            <person name="Lapidus A."/>
            <person name="Lindquist E."/>
            <person name="Lipzen A."/>
            <person name="Meier-Kolthoff J.P."/>
            <person name="Ohm R.A."/>
            <person name="Otillar R.P."/>
            <person name="Pangilinan J."/>
            <person name="Peng Y."/>
            <person name="Rokas A."/>
            <person name="Rosa C.A."/>
            <person name="Scheuner C."/>
            <person name="Sibirny A.A."/>
            <person name="Slot J.C."/>
            <person name="Stielow J.B."/>
            <person name="Sun H."/>
            <person name="Kurtzman C.P."/>
            <person name="Blackwell M."/>
            <person name="Grigoriev I.V."/>
            <person name="Jeffries T.W."/>
        </authorList>
    </citation>
    <scope>NUCLEOTIDE SEQUENCE [LARGE SCALE GENOMIC DNA]</scope>
    <source>
        <strain evidence="5">NRRL YB-2248</strain>
    </source>
</reference>
<sequence>MSFINLASMNLPKKEDLKRKLKLNGSKNDPTRTGSLISLEKPKRPSSVQASPRVPSNLTSPSQMHISHDLPISHSNVSLSSLALPSPSKTNSRLRPTSMYDPRSNSLVNFPSSSSSDNSRSNQRPGLKTNKTSENILASTTATTTTSGGDPTLASQSSVVNGHKSTHSAGTNNVRHQLVTASSGGSKNSVPVSNENLDTSDNQLSMQVKMKFTELNNNLIENLEKRLNMVNLENIKLADELNLKFDEASEMNKELLSMLENLNNCLSELGNKEGEVNNLTSNDLFENLNGLVNRLGLAKKNLTLNNEKLDQFDKDLTLMEETRKRKLINKKYRQNLIFILVGAISVLIAYNML</sequence>
<dbReference type="Proteomes" id="UP000094801">
    <property type="component" value="Unassembled WGS sequence"/>
</dbReference>
<feature type="transmembrane region" description="Helical" evidence="3">
    <location>
        <begin position="332"/>
        <end position="350"/>
    </location>
</feature>
<feature type="region of interest" description="Disordered" evidence="2">
    <location>
        <begin position="81"/>
        <end position="173"/>
    </location>
</feature>
<evidence type="ECO:0000313" key="5">
    <source>
        <dbReference type="Proteomes" id="UP000094801"/>
    </source>
</evidence>
<proteinExistence type="predicted"/>
<evidence type="ECO:0000256" key="3">
    <source>
        <dbReference type="SAM" id="Phobius"/>
    </source>
</evidence>
<evidence type="ECO:0000256" key="2">
    <source>
        <dbReference type="SAM" id="MobiDB-lite"/>
    </source>
</evidence>
<organism evidence="4 5">
    <name type="scientific">[Candida] arabinofermentans NRRL YB-2248</name>
    <dbReference type="NCBI Taxonomy" id="983967"/>
    <lineage>
        <taxon>Eukaryota</taxon>
        <taxon>Fungi</taxon>
        <taxon>Dikarya</taxon>
        <taxon>Ascomycota</taxon>
        <taxon>Saccharomycotina</taxon>
        <taxon>Pichiomycetes</taxon>
        <taxon>Pichiales</taxon>
        <taxon>Pichiaceae</taxon>
        <taxon>Ogataea</taxon>
        <taxon>Ogataea/Candida clade</taxon>
    </lineage>
</organism>
<keyword evidence="5" id="KW-1185">Reference proteome</keyword>
<gene>
    <name evidence="4" type="ORF">CANARDRAFT_24758</name>
</gene>
<evidence type="ECO:0000256" key="1">
    <source>
        <dbReference type="SAM" id="Coils"/>
    </source>
</evidence>
<evidence type="ECO:0000313" key="4">
    <source>
        <dbReference type="EMBL" id="ODV83780.1"/>
    </source>
</evidence>
<dbReference type="EMBL" id="KV453861">
    <property type="protein sequence ID" value="ODV83780.1"/>
    <property type="molecule type" value="Genomic_DNA"/>
</dbReference>
<feature type="compositionally biased region" description="Polar residues" evidence="2">
    <location>
        <begin position="25"/>
        <end position="36"/>
    </location>
</feature>
<keyword evidence="3" id="KW-0812">Transmembrane</keyword>
<feature type="coiled-coil region" evidence="1">
    <location>
        <begin position="220"/>
        <end position="272"/>
    </location>
</feature>
<feature type="compositionally biased region" description="Low complexity" evidence="2">
    <location>
        <begin position="104"/>
        <end position="122"/>
    </location>
</feature>
<keyword evidence="3" id="KW-0472">Membrane</keyword>
<feature type="region of interest" description="Disordered" evidence="2">
    <location>
        <begin position="21"/>
        <end position="68"/>
    </location>
</feature>
<name>A0A1E4SWA5_9ASCO</name>
<dbReference type="OrthoDB" id="3992373at2759"/>
<feature type="compositionally biased region" description="Polar residues" evidence="2">
    <location>
        <begin position="46"/>
        <end position="65"/>
    </location>
</feature>
<protein>
    <submittedName>
        <fullName evidence="4">Uncharacterized protein</fullName>
    </submittedName>
</protein>
<keyword evidence="3" id="KW-1133">Transmembrane helix</keyword>
<dbReference type="AlphaFoldDB" id="A0A1E4SWA5"/>
<accession>A0A1E4SWA5</accession>
<keyword evidence="1" id="KW-0175">Coiled coil</keyword>